<gene>
    <name evidence="2" type="ORF">Scani_28080</name>
</gene>
<dbReference type="Proteomes" id="UP000435837">
    <property type="component" value="Unassembled WGS sequence"/>
</dbReference>
<organism evidence="2 3">
    <name type="scientific">Streptomyces caniferus</name>
    <dbReference type="NCBI Taxonomy" id="285557"/>
    <lineage>
        <taxon>Bacteria</taxon>
        <taxon>Bacillati</taxon>
        <taxon>Actinomycetota</taxon>
        <taxon>Actinomycetes</taxon>
        <taxon>Kitasatosporales</taxon>
        <taxon>Streptomycetaceae</taxon>
        <taxon>Streptomyces</taxon>
    </lineage>
</organism>
<proteinExistence type="predicted"/>
<protein>
    <submittedName>
        <fullName evidence="2">Uncharacterized protein</fullName>
    </submittedName>
</protein>
<evidence type="ECO:0000313" key="2">
    <source>
        <dbReference type="EMBL" id="GFE06540.1"/>
    </source>
</evidence>
<accession>A0A640S5S6</accession>
<dbReference type="EMBL" id="BLIN01000003">
    <property type="protein sequence ID" value="GFE06540.1"/>
    <property type="molecule type" value="Genomic_DNA"/>
</dbReference>
<feature type="compositionally biased region" description="Basic and acidic residues" evidence="1">
    <location>
        <begin position="1"/>
        <end position="21"/>
    </location>
</feature>
<evidence type="ECO:0000256" key="1">
    <source>
        <dbReference type="SAM" id="MobiDB-lite"/>
    </source>
</evidence>
<feature type="region of interest" description="Disordered" evidence="1">
    <location>
        <begin position="1"/>
        <end position="31"/>
    </location>
</feature>
<evidence type="ECO:0000313" key="3">
    <source>
        <dbReference type="Proteomes" id="UP000435837"/>
    </source>
</evidence>
<reference evidence="2 3" key="1">
    <citation type="submission" date="2019-12" db="EMBL/GenBank/DDBJ databases">
        <title>Whole genome shotgun sequence of Streptomyces caniferus NBRC 15389.</title>
        <authorList>
            <person name="Ichikawa N."/>
            <person name="Kimura A."/>
            <person name="Kitahashi Y."/>
            <person name="Komaki H."/>
            <person name="Tamura T."/>
        </authorList>
    </citation>
    <scope>NUCLEOTIDE SEQUENCE [LARGE SCALE GENOMIC DNA]</scope>
    <source>
        <strain evidence="2 3">NBRC 15389</strain>
    </source>
</reference>
<dbReference type="AlphaFoldDB" id="A0A640S5S6"/>
<comment type="caution">
    <text evidence="2">The sequence shown here is derived from an EMBL/GenBank/DDBJ whole genome shotgun (WGS) entry which is preliminary data.</text>
</comment>
<feature type="region of interest" description="Disordered" evidence="1">
    <location>
        <begin position="61"/>
        <end position="103"/>
    </location>
</feature>
<name>A0A640S5S6_9ACTN</name>
<sequence>MALNREENSKSDRVRGPERPRAASASTGTAVQRMLASQSAVGNTAVVQMLLQAGHLRAQGGEHVGEGEGLFRGGHTVQRAGGRGSSSRDGGHSGRSSARPPRIRVSTLPHVHHIQLPTYGPTFGRGGGTRGHVILGPRGFSDQRSDANSQLPPAIVDARATYTNETFIAGHLVNASFGGDGRRSANLTILTSSANGQMKSFDNSIKLALDNVSNIYERLSRMSVDITPLRLGVEVDVSPAGERYTWDTHGPGKYISKFIHCVATVRGAGLLEDWITAELTKDSSNPNWLYVRGQLDIADRYIDHANTMGMIDNEPRHPIAPAQSRSRRR</sequence>